<proteinExistence type="predicted"/>
<protein>
    <submittedName>
        <fullName evidence="2">Transposase</fullName>
    </submittedName>
</protein>
<gene>
    <name evidence="2" type="ORF">COO91_10036</name>
</gene>
<dbReference type="GO" id="GO:0003676">
    <property type="term" value="F:nucleic acid binding"/>
    <property type="evidence" value="ECO:0007669"/>
    <property type="project" value="InterPro"/>
</dbReference>
<evidence type="ECO:0000259" key="1">
    <source>
        <dbReference type="Pfam" id="PF13358"/>
    </source>
</evidence>
<name>A0A2K8T872_9NOSO</name>
<dbReference type="Proteomes" id="UP000232003">
    <property type="component" value="Plasmid pNFSY07"/>
</dbReference>
<geneLocation type="plasmid" evidence="3">
    <name>pnfsy07</name>
</geneLocation>
<organism evidence="2 3">
    <name type="scientific">Nostoc flagelliforme CCNUN1</name>
    <dbReference type="NCBI Taxonomy" id="2038116"/>
    <lineage>
        <taxon>Bacteria</taxon>
        <taxon>Bacillati</taxon>
        <taxon>Cyanobacteriota</taxon>
        <taxon>Cyanophyceae</taxon>
        <taxon>Nostocales</taxon>
        <taxon>Nostocaceae</taxon>
        <taxon>Nostoc</taxon>
    </lineage>
</organism>
<dbReference type="InterPro" id="IPR036397">
    <property type="entry name" value="RNaseH_sf"/>
</dbReference>
<accession>A0A2K8T872</accession>
<evidence type="ECO:0000313" key="3">
    <source>
        <dbReference type="Proteomes" id="UP000232003"/>
    </source>
</evidence>
<dbReference type="NCBIfam" id="NF033545">
    <property type="entry name" value="transpos_IS630"/>
    <property type="match status" value="1"/>
</dbReference>
<dbReference type="InterPro" id="IPR047655">
    <property type="entry name" value="Transpos_IS630-like"/>
</dbReference>
<dbReference type="KEGG" id="nfl:COO91_10036"/>
<sequence length="173" mass="19710">MDEHRLGLHPILRRVWVPEGSQPIASVIQKYKWMWLYGFVHPESGETYWWIIPYVNTEIFNRVLADFASEYGLGSDKRVLLAIDQAGWHISNDLALPEGIDLIYLPAYSPELQPAERLWPLANEIVANSSPSSLDELEALLLLRCQELMKQHDLISGLPLFCHFPGGRSLEAS</sequence>
<evidence type="ECO:0000313" key="2">
    <source>
        <dbReference type="EMBL" id="AUB43839.1"/>
    </source>
</evidence>
<dbReference type="Pfam" id="PF13358">
    <property type="entry name" value="DDE_3"/>
    <property type="match status" value="1"/>
</dbReference>
<dbReference type="Gene3D" id="3.30.420.10">
    <property type="entry name" value="Ribonuclease H-like superfamily/Ribonuclease H"/>
    <property type="match status" value="1"/>
</dbReference>
<dbReference type="AlphaFoldDB" id="A0A2K8T872"/>
<dbReference type="InterPro" id="IPR038717">
    <property type="entry name" value="Tc1-like_DDE_dom"/>
</dbReference>
<reference evidence="2 3" key="1">
    <citation type="submission" date="2017-11" db="EMBL/GenBank/DDBJ databases">
        <title>Complete genome of a free-living desiccation-tolerant cyanobacterium and its photosynthetic adaptation to extreme terrestrial habitat.</title>
        <authorList>
            <person name="Shang J."/>
        </authorList>
    </citation>
    <scope>NUCLEOTIDE SEQUENCE [LARGE SCALE GENOMIC DNA]</scope>
    <source>
        <strain evidence="2 3">CCNUN1</strain>
        <plasmid evidence="3">pnfsy07</plasmid>
    </source>
</reference>
<feature type="domain" description="Tc1-like transposase DDE" evidence="1">
    <location>
        <begin position="1"/>
        <end position="137"/>
    </location>
</feature>
<dbReference type="EMBL" id="CP024792">
    <property type="protein sequence ID" value="AUB43839.1"/>
    <property type="molecule type" value="Genomic_DNA"/>
</dbReference>
<keyword evidence="2" id="KW-0614">Plasmid</keyword>
<keyword evidence="3" id="KW-1185">Reference proteome</keyword>